<reference evidence="3" key="2">
    <citation type="submission" date="2025-09" db="UniProtKB">
        <authorList>
            <consortium name="Ensembl"/>
        </authorList>
    </citation>
    <scope>IDENTIFICATION</scope>
</reference>
<dbReference type="Ensembl" id="ENSCPBT00000000303.1">
    <property type="protein sequence ID" value="ENSCPBP00000000229.1"/>
    <property type="gene ID" value="ENSCPBG00000000216.1"/>
</dbReference>
<dbReference type="Proteomes" id="UP000694380">
    <property type="component" value="Unplaced"/>
</dbReference>
<dbReference type="RefSeq" id="XP_005288275.2">
    <property type="nucleotide sequence ID" value="XM_005288218.5"/>
</dbReference>
<dbReference type="InterPro" id="IPR002885">
    <property type="entry name" value="PPR_rpt"/>
</dbReference>
<dbReference type="KEGG" id="cpic:101942604"/>
<evidence type="ECO:0000313" key="4">
    <source>
        <dbReference type="Proteomes" id="UP000694380"/>
    </source>
</evidence>
<reference evidence="3" key="1">
    <citation type="submission" date="2025-08" db="UniProtKB">
        <authorList>
            <consortium name="Ensembl"/>
        </authorList>
    </citation>
    <scope>IDENTIFICATION</scope>
</reference>
<dbReference type="GO" id="GO:0007005">
    <property type="term" value="P:mitochondrion organization"/>
    <property type="evidence" value="ECO:0007669"/>
    <property type="project" value="Ensembl"/>
</dbReference>
<dbReference type="GO" id="GO:0010468">
    <property type="term" value="P:regulation of gene expression"/>
    <property type="evidence" value="ECO:0007669"/>
    <property type="project" value="Ensembl"/>
</dbReference>
<proteinExistence type="inferred from homology"/>
<dbReference type="Gene3D" id="1.25.40.10">
    <property type="entry name" value="Tetratricopeptide repeat domain"/>
    <property type="match status" value="1"/>
</dbReference>
<dbReference type="OrthoDB" id="6073372at2759"/>
<dbReference type="PANTHER" id="PTHR14700:SF0">
    <property type="entry name" value="PENTATRICOPEPTIDE REPEAT-CONTAINING PROTEIN 2, MITOCHONDRIAL"/>
    <property type="match status" value="1"/>
</dbReference>
<protein>
    <recommendedName>
        <fullName evidence="2">Pentatricopeptide repeat-containing protein 2, mitochondrial</fullName>
    </recommendedName>
</protein>
<organism evidence="3 4">
    <name type="scientific">Chrysemys picta bellii</name>
    <name type="common">Western painted turtle</name>
    <name type="synonym">Emys bellii</name>
    <dbReference type="NCBI Taxonomy" id="8478"/>
    <lineage>
        <taxon>Eukaryota</taxon>
        <taxon>Metazoa</taxon>
        <taxon>Chordata</taxon>
        <taxon>Craniata</taxon>
        <taxon>Vertebrata</taxon>
        <taxon>Euteleostomi</taxon>
        <taxon>Archelosauria</taxon>
        <taxon>Testudinata</taxon>
        <taxon>Testudines</taxon>
        <taxon>Cryptodira</taxon>
        <taxon>Durocryptodira</taxon>
        <taxon>Testudinoidea</taxon>
        <taxon>Emydidae</taxon>
        <taxon>Chrysemys</taxon>
    </lineage>
</organism>
<dbReference type="GeneTree" id="ENSGT00390000009329"/>
<dbReference type="CTD" id="79810"/>
<evidence type="ECO:0000256" key="2">
    <source>
        <dbReference type="ARBA" id="ARBA00014675"/>
    </source>
</evidence>
<sequence>MVRSEDRMAAAVAGGSNQILRETIKRSILRSAAAAPGCWSCPHGAKRYLLTDNIIQLRGFQEKKILMECRIYCSKDLYFRNIKEKLKKNRMILRDELKALLHLCQTPDDVEIAKNVIYRYHAENRNVTFDEFKFGPLFMRLCYELDLEVPAIELIKDQTLHSFFSDGTSFNILMDMLFKKGRYESALEVLGEMKKQHVKFIKNTYLLAFAIYYKLNSPESCKMCTKLLEEAQLQGDSMPRRAYCFAVACALKQNDVVKAQSFYSLIRHSQSRLCSNLNILVLAKSGALKDLMQTLEDALDMGASKLVKRAEFSEQVLVTVREELEENSVFCARLEDICAKLQASGQVTKLTLDDMLCHVSYGKKHHMQILKQAQVSRRTFRPLKAVLLAE</sequence>
<accession>A0A8C3F1H1</accession>
<dbReference type="PROSITE" id="PS51375">
    <property type="entry name" value="PPR"/>
    <property type="match status" value="1"/>
</dbReference>
<dbReference type="InterPro" id="IPR011990">
    <property type="entry name" value="TPR-like_helical_dom_sf"/>
</dbReference>
<dbReference type="GO" id="GO:0055010">
    <property type="term" value="P:ventricular cardiac muscle tissue morphogenesis"/>
    <property type="evidence" value="ECO:0007669"/>
    <property type="project" value="Ensembl"/>
</dbReference>
<dbReference type="GO" id="GO:0055001">
    <property type="term" value="P:muscle cell development"/>
    <property type="evidence" value="ECO:0007669"/>
    <property type="project" value="Ensembl"/>
</dbReference>
<dbReference type="PANTHER" id="PTHR14700">
    <property type="entry name" value="PENTATRICOPEPTIDE REPEAT-CONTAINING PROTEIN 2, MITOCHONDRIAL"/>
    <property type="match status" value="1"/>
</dbReference>
<dbReference type="NCBIfam" id="TIGR00756">
    <property type="entry name" value="PPR"/>
    <property type="match status" value="1"/>
</dbReference>
<dbReference type="GO" id="GO:0003723">
    <property type="term" value="F:RNA binding"/>
    <property type="evidence" value="ECO:0007669"/>
    <property type="project" value="TreeGrafter"/>
</dbReference>
<dbReference type="GO" id="GO:0001822">
    <property type="term" value="P:kidney development"/>
    <property type="evidence" value="ECO:0007669"/>
    <property type="project" value="Ensembl"/>
</dbReference>
<evidence type="ECO:0000256" key="1">
    <source>
        <dbReference type="ARBA" id="ARBA00008677"/>
    </source>
</evidence>
<comment type="similarity">
    <text evidence="1">Belongs to the PTCD2 family.</text>
</comment>
<dbReference type="GO" id="GO:0001889">
    <property type="term" value="P:liver development"/>
    <property type="evidence" value="ECO:0007669"/>
    <property type="project" value="Ensembl"/>
</dbReference>
<dbReference type="GeneID" id="101942604"/>
<keyword evidence="4" id="KW-1185">Reference proteome</keyword>
<dbReference type="GO" id="GO:0005739">
    <property type="term" value="C:mitochondrion"/>
    <property type="evidence" value="ECO:0007669"/>
    <property type="project" value="Ensembl"/>
</dbReference>
<evidence type="ECO:0000313" key="3">
    <source>
        <dbReference type="Ensembl" id="ENSCPBP00000000229.1"/>
    </source>
</evidence>
<dbReference type="OMA" id="KFYCSQI"/>
<dbReference type="AlphaFoldDB" id="A0A8C3F1H1"/>
<gene>
    <name evidence="3" type="primary">PTCD2</name>
</gene>
<dbReference type="Pfam" id="PF01535">
    <property type="entry name" value="PPR"/>
    <property type="match status" value="1"/>
</dbReference>
<dbReference type="GO" id="GO:0050684">
    <property type="term" value="P:regulation of mRNA processing"/>
    <property type="evidence" value="ECO:0007669"/>
    <property type="project" value="Ensembl"/>
</dbReference>
<dbReference type="InterPro" id="IPR034629">
    <property type="entry name" value="PTCD2"/>
</dbReference>
<name>A0A8C3F1H1_CHRPI</name>